<reference evidence="3" key="1">
    <citation type="submission" date="2020-09" db="EMBL/GenBank/DDBJ databases">
        <title>Iningainema tapete sp. nov. (Scytonemataceae, Cyanobacteria) from greenhouses in central Florida (USA) produces two types of nodularin with biosynthetic potential for microcystin-LR and anabaenopeptins.</title>
        <authorList>
            <person name="Berthold D.E."/>
            <person name="Lefler F.W."/>
            <person name="Huang I.-S."/>
            <person name="Abdulla H."/>
            <person name="Zimba P.V."/>
            <person name="Laughinghouse H.D. IV."/>
        </authorList>
    </citation>
    <scope>NUCLEOTIDE SEQUENCE</scope>
    <source>
        <strain evidence="3">BLCCT55</strain>
    </source>
</reference>
<evidence type="ECO:0000313" key="4">
    <source>
        <dbReference type="Proteomes" id="UP000629098"/>
    </source>
</evidence>
<feature type="domain" description="SAM" evidence="2">
    <location>
        <begin position="117"/>
        <end position="182"/>
    </location>
</feature>
<dbReference type="AlphaFoldDB" id="A0A8J6XJ65"/>
<accession>A0A8J6XJ65</accession>
<proteinExistence type="predicted"/>
<comment type="caution">
    <text evidence="3">The sequence shown here is derived from an EMBL/GenBank/DDBJ whole genome shotgun (WGS) entry which is preliminary data.</text>
</comment>
<evidence type="ECO:0000313" key="3">
    <source>
        <dbReference type="EMBL" id="MBD2771232.1"/>
    </source>
</evidence>
<keyword evidence="4" id="KW-1185">Reference proteome</keyword>
<organism evidence="3 4">
    <name type="scientific">Iningainema tapete BLCC-T55</name>
    <dbReference type="NCBI Taxonomy" id="2748662"/>
    <lineage>
        <taxon>Bacteria</taxon>
        <taxon>Bacillati</taxon>
        <taxon>Cyanobacteriota</taxon>
        <taxon>Cyanophyceae</taxon>
        <taxon>Nostocales</taxon>
        <taxon>Scytonemataceae</taxon>
        <taxon>Iningainema tapete</taxon>
    </lineage>
</organism>
<dbReference type="Proteomes" id="UP000629098">
    <property type="component" value="Unassembled WGS sequence"/>
</dbReference>
<dbReference type="InterPro" id="IPR001660">
    <property type="entry name" value="SAM"/>
</dbReference>
<feature type="signal peptide" evidence="1">
    <location>
        <begin position="1"/>
        <end position="28"/>
    </location>
</feature>
<gene>
    <name evidence="3" type="ORF">ICL16_03600</name>
</gene>
<dbReference type="NCBIfam" id="NF038130">
    <property type="entry name" value="PEP_NF038130"/>
    <property type="match status" value="1"/>
</dbReference>
<name>A0A8J6XJ65_9CYAN</name>
<dbReference type="EMBL" id="JACXAE010000013">
    <property type="protein sequence ID" value="MBD2771232.1"/>
    <property type="molecule type" value="Genomic_DNA"/>
</dbReference>
<protein>
    <submittedName>
        <fullName evidence="3">NF038130 family PEP-CTERM protein</fullName>
    </submittedName>
</protein>
<evidence type="ECO:0000256" key="1">
    <source>
        <dbReference type="SAM" id="SignalP"/>
    </source>
</evidence>
<sequence>MKMLFKKLLIGASIAASVSAIASTPAFAGSLTNATIGGSAASDYLVYGVDGKNTKEIAKTQANVQAVLDGNASNPTGNVELRASSEKAGFDFTKNTTLNGKIGGKDITLSSLTAADWTPNFVNTWLTAALNANGFGQFTNQVGFLSNIFVNYGGMQRFSDPNISYVNQNDTTGEISIGLAGHLNATSLLTQSIDGYMASLNPFSSEYLTAKILKTALGSTQIQASEIVKVSYNGGPSQLLYNFKATETGLTELSDGVSHSGNYEVKFAGIAPPPVASVPEPSVMLGLVGVFALFVTQRQLKKAQ</sequence>
<keyword evidence="1" id="KW-0732">Signal</keyword>
<dbReference type="PROSITE" id="PS50105">
    <property type="entry name" value="SAM_DOMAIN"/>
    <property type="match status" value="1"/>
</dbReference>
<feature type="chain" id="PRO_5035161296" evidence="1">
    <location>
        <begin position="29"/>
        <end position="304"/>
    </location>
</feature>
<evidence type="ECO:0000259" key="2">
    <source>
        <dbReference type="PROSITE" id="PS50105"/>
    </source>
</evidence>